<feature type="domain" description="Peptidase S54 rhomboid" evidence="9">
    <location>
        <begin position="421"/>
        <end position="566"/>
    </location>
</feature>
<keyword evidence="4" id="KW-0378">Hydrolase</keyword>
<dbReference type="PANTHER" id="PTHR43731">
    <property type="entry name" value="RHOMBOID PROTEASE"/>
    <property type="match status" value="1"/>
</dbReference>
<dbReference type="PANTHER" id="PTHR43731:SF14">
    <property type="entry name" value="PRESENILIN-ASSOCIATED RHOMBOID-LIKE PROTEIN, MITOCHONDRIAL"/>
    <property type="match status" value="1"/>
</dbReference>
<evidence type="ECO:0000256" key="1">
    <source>
        <dbReference type="ARBA" id="ARBA00004141"/>
    </source>
</evidence>
<feature type="transmembrane region" description="Helical" evidence="8">
    <location>
        <begin position="488"/>
        <end position="507"/>
    </location>
</feature>
<name>A0A9W4XK01_9PLEO</name>
<evidence type="ECO:0000313" key="10">
    <source>
        <dbReference type="EMBL" id="CAI6250531.1"/>
    </source>
</evidence>
<evidence type="ECO:0000256" key="4">
    <source>
        <dbReference type="ARBA" id="ARBA00022801"/>
    </source>
</evidence>
<dbReference type="GO" id="GO:0006465">
    <property type="term" value="P:signal peptide processing"/>
    <property type="evidence" value="ECO:0007669"/>
    <property type="project" value="TreeGrafter"/>
</dbReference>
<evidence type="ECO:0000256" key="7">
    <source>
        <dbReference type="SAM" id="MobiDB-lite"/>
    </source>
</evidence>
<dbReference type="Pfam" id="PF01694">
    <property type="entry name" value="Rhomboid"/>
    <property type="match status" value="1"/>
</dbReference>
<evidence type="ECO:0000256" key="8">
    <source>
        <dbReference type="SAM" id="Phobius"/>
    </source>
</evidence>
<feature type="transmembrane region" description="Helical" evidence="8">
    <location>
        <begin position="375"/>
        <end position="396"/>
    </location>
</feature>
<evidence type="ECO:0000313" key="11">
    <source>
        <dbReference type="Proteomes" id="UP001152607"/>
    </source>
</evidence>
<dbReference type="Proteomes" id="UP001152607">
    <property type="component" value="Unassembled WGS sequence"/>
</dbReference>
<reference evidence="10" key="1">
    <citation type="submission" date="2023-01" db="EMBL/GenBank/DDBJ databases">
        <authorList>
            <person name="Van Ghelder C."/>
            <person name="Rancurel C."/>
        </authorList>
    </citation>
    <scope>NUCLEOTIDE SEQUENCE</scope>
    <source>
        <strain evidence="10">CNCM I-4278</strain>
    </source>
</reference>
<evidence type="ECO:0000256" key="2">
    <source>
        <dbReference type="ARBA" id="ARBA00009045"/>
    </source>
</evidence>
<dbReference type="Gene3D" id="1.20.1540.10">
    <property type="entry name" value="Rhomboid-like"/>
    <property type="match status" value="1"/>
</dbReference>
<sequence>MSSAIPSAFRPAARLPMQWNTVTLALARRYCTQQTCFSTTPSSPIFSALRPTTSIQSHRLFSTTRQCAAKVHNPPHNDPTTSSNPTPLQRRAVQIGPLPTGPVDGETIRRIFGGRISSTDGNAALRIIHHRRTSGSLADYGVDNLGAHLEHINRPAATKALNWLRSKIPVDEARAAEEWAEKEANRLAYNLWLADPENDSKYKDPARAFREKQRRDNEERELQEQEEEEGRRIGLLHVGPSQFERNIKEQRRLRLEAVTREAEEKEAREKNDEVKLATGEWVRTPSGTQLMKPGQEAYIDIFGREQISRRKEELERAQKKSQTDFKSPEEMLAATTLTQRLVPMTTLVLFVCVLAYGFAHYYVEPSPSYRMWPGISLSHATCLGIFASNLFMVVAWRQYSFWPILTRYFMHVPGYPRAAQAVLNVFSHVQWEHFVANMMIFAVIGPWCHDLVGRGIFLGTYITAGTVGSLATLYWANLGRGNISSHSVGASAAIWGIAAVLCLLTDAEKIEIPFIKDLEVSIWPKTLFAAFLATEIYTARRGTRQTVDHASHFGGIMVGTSVAGYLYATGFKEWKKAQELKEAESVKGGNGTALHAVPTMNEEKKQIEKQALRIIANNRER</sequence>
<evidence type="ECO:0000256" key="3">
    <source>
        <dbReference type="ARBA" id="ARBA00022692"/>
    </source>
</evidence>
<feature type="region of interest" description="Disordered" evidence="7">
    <location>
        <begin position="202"/>
        <end position="232"/>
    </location>
</feature>
<dbReference type="InterPro" id="IPR022764">
    <property type="entry name" value="Peptidase_S54_rhomboid_dom"/>
</dbReference>
<keyword evidence="5 8" id="KW-1133">Transmembrane helix</keyword>
<dbReference type="GO" id="GO:0016020">
    <property type="term" value="C:membrane"/>
    <property type="evidence" value="ECO:0007669"/>
    <property type="project" value="UniProtKB-SubCell"/>
</dbReference>
<dbReference type="EMBL" id="CAOQHR010000001">
    <property type="protein sequence ID" value="CAI6250531.1"/>
    <property type="molecule type" value="Genomic_DNA"/>
</dbReference>
<accession>A0A9W4XK01</accession>
<comment type="subcellular location">
    <subcellularLocation>
        <location evidence="1">Membrane</location>
        <topology evidence="1">Multi-pass membrane protein</topology>
    </subcellularLocation>
</comment>
<dbReference type="GO" id="GO:0004252">
    <property type="term" value="F:serine-type endopeptidase activity"/>
    <property type="evidence" value="ECO:0007669"/>
    <property type="project" value="InterPro"/>
</dbReference>
<dbReference type="SUPFAM" id="SSF144091">
    <property type="entry name" value="Rhomboid-like"/>
    <property type="match status" value="1"/>
</dbReference>
<dbReference type="OrthoDB" id="10260614at2759"/>
<comment type="similarity">
    <text evidence="2">Belongs to the peptidase S54 family.</text>
</comment>
<dbReference type="InterPro" id="IPR035952">
    <property type="entry name" value="Rhomboid-like_sf"/>
</dbReference>
<keyword evidence="3 8" id="KW-0812">Transmembrane</keyword>
<organism evidence="10 11">
    <name type="scientific">Periconia digitata</name>
    <dbReference type="NCBI Taxonomy" id="1303443"/>
    <lineage>
        <taxon>Eukaryota</taxon>
        <taxon>Fungi</taxon>
        <taxon>Dikarya</taxon>
        <taxon>Ascomycota</taxon>
        <taxon>Pezizomycotina</taxon>
        <taxon>Dothideomycetes</taxon>
        <taxon>Pleosporomycetidae</taxon>
        <taxon>Pleosporales</taxon>
        <taxon>Massarineae</taxon>
        <taxon>Periconiaceae</taxon>
        <taxon>Periconia</taxon>
    </lineage>
</organism>
<protein>
    <recommendedName>
        <fullName evidence="9">Peptidase S54 rhomboid domain-containing protein</fullName>
    </recommendedName>
</protein>
<feature type="transmembrane region" description="Helical" evidence="8">
    <location>
        <begin position="455"/>
        <end position="476"/>
    </location>
</feature>
<keyword evidence="11" id="KW-1185">Reference proteome</keyword>
<keyword evidence="6 8" id="KW-0472">Membrane</keyword>
<evidence type="ECO:0000259" key="9">
    <source>
        <dbReference type="Pfam" id="PF01694"/>
    </source>
</evidence>
<feature type="transmembrane region" description="Helical" evidence="8">
    <location>
        <begin position="341"/>
        <end position="363"/>
    </location>
</feature>
<feature type="compositionally biased region" description="Basic and acidic residues" evidence="7">
    <location>
        <begin position="202"/>
        <end position="223"/>
    </location>
</feature>
<evidence type="ECO:0000256" key="6">
    <source>
        <dbReference type="ARBA" id="ARBA00023136"/>
    </source>
</evidence>
<dbReference type="InterPro" id="IPR050925">
    <property type="entry name" value="Rhomboid_protease_S54"/>
</dbReference>
<comment type="caution">
    <text evidence="10">The sequence shown here is derived from an EMBL/GenBank/DDBJ whole genome shotgun (WGS) entry which is preliminary data.</text>
</comment>
<dbReference type="AlphaFoldDB" id="A0A9W4XK01"/>
<proteinExistence type="inferred from homology"/>
<gene>
    <name evidence="10" type="ORF">PDIGIT_LOCUS953</name>
</gene>
<evidence type="ECO:0000256" key="5">
    <source>
        <dbReference type="ARBA" id="ARBA00022989"/>
    </source>
</evidence>